<dbReference type="PANTHER" id="PTHR30570">
    <property type="entry name" value="PERIPLASMIC PHOSPHATE BINDING COMPONENT OF PHOSPHATE ABC TRANSPORTER"/>
    <property type="match status" value="1"/>
</dbReference>
<dbReference type="Proteomes" id="UP000434409">
    <property type="component" value="Unassembled WGS sequence"/>
</dbReference>
<evidence type="ECO:0000256" key="1">
    <source>
        <dbReference type="ARBA" id="ARBA00002841"/>
    </source>
</evidence>
<evidence type="ECO:0000259" key="10">
    <source>
        <dbReference type="Pfam" id="PF12849"/>
    </source>
</evidence>
<evidence type="ECO:0000256" key="2">
    <source>
        <dbReference type="ARBA" id="ARBA00004193"/>
    </source>
</evidence>
<organism evidence="11 12">
    <name type="scientific">Suipraeoptans intestinalis</name>
    <dbReference type="NCBI Taxonomy" id="2606628"/>
    <lineage>
        <taxon>Bacteria</taxon>
        <taxon>Bacillati</taxon>
        <taxon>Bacillota</taxon>
        <taxon>Clostridia</taxon>
        <taxon>Lachnospirales</taxon>
        <taxon>Lachnospiraceae</taxon>
        <taxon>Suipraeoptans</taxon>
    </lineage>
</organism>
<comment type="subcellular location">
    <subcellularLocation>
        <location evidence="2">Cell membrane</location>
        <topology evidence="2">Lipid-anchor</topology>
    </subcellularLocation>
</comment>
<gene>
    <name evidence="11" type="ORF">FYJ34_03650</name>
</gene>
<keyword evidence="7" id="KW-0564">Palmitate</keyword>
<dbReference type="RefSeq" id="WP_154476344.1">
    <property type="nucleotide sequence ID" value="NZ_JAQYBV010000068.1"/>
</dbReference>
<accession>A0A6N7UYG4</accession>
<dbReference type="AlphaFoldDB" id="A0A6N7UYG4"/>
<proteinExistence type="inferred from homology"/>
<dbReference type="PANTHER" id="PTHR30570:SF1">
    <property type="entry name" value="PHOSPHATE-BINDING PROTEIN PSTS"/>
    <property type="match status" value="1"/>
</dbReference>
<protein>
    <submittedName>
        <fullName evidence="11">Phosphate ABC transporter substrate-binding protein</fullName>
    </submittedName>
</protein>
<keyword evidence="8" id="KW-0449">Lipoprotein</keyword>
<dbReference type="EMBL" id="VULY01000018">
    <property type="protein sequence ID" value="MSR93385.1"/>
    <property type="molecule type" value="Genomic_DNA"/>
</dbReference>
<keyword evidence="5" id="KW-0813">Transport</keyword>
<evidence type="ECO:0000313" key="12">
    <source>
        <dbReference type="Proteomes" id="UP000434409"/>
    </source>
</evidence>
<sequence>MKKYGKLVALIGLAAMLVAGCKGKGSDQKEAGNWDKEMDISVVSREEGSGTRGAFVELFEIEEEENGEKVDKTTDEAQITNSTSVMLTTVEEDEYAIGYVSLGALNDKVKAVKIDGAEATTDKVKSGDYPISRPFNLVVKEGETNPLVNDFIQFVLSEEGQKVVEENGYIPEDDAKPYEPGSVEGKLVVGGSSSVSPVMEKLAEAYEKKNTKVDVELQTTDSTTGVSSTIDGSYDIGMASRELKDSETSKGVETKVLATDGIAVIVNSSNPVTELKKEQVKDIFTGKAYTWSEVDE</sequence>
<dbReference type="Gene3D" id="3.40.190.10">
    <property type="entry name" value="Periplasmic binding protein-like II"/>
    <property type="match status" value="4"/>
</dbReference>
<evidence type="ECO:0000256" key="5">
    <source>
        <dbReference type="ARBA" id="ARBA00022592"/>
    </source>
</evidence>
<dbReference type="InterPro" id="IPR050811">
    <property type="entry name" value="Phosphate_ABC_transporter"/>
</dbReference>
<feature type="domain" description="PBP" evidence="10">
    <location>
        <begin position="32"/>
        <end position="159"/>
    </location>
</feature>
<evidence type="ECO:0000256" key="7">
    <source>
        <dbReference type="ARBA" id="ARBA00023139"/>
    </source>
</evidence>
<evidence type="ECO:0000256" key="8">
    <source>
        <dbReference type="ARBA" id="ARBA00023288"/>
    </source>
</evidence>
<evidence type="ECO:0000256" key="4">
    <source>
        <dbReference type="ARBA" id="ARBA00011529"/>
    </source>
</evidence>
<keyword evidence="6 9" id="KW-0732">Signal</keyword>
<dbReference type="Pfam" id="PF12849">
    <property type="entry name" value="PBP_like_2"/>
    <property type="match status" value="2"/>
</dbReference>
<comment type="subunit">
    <text evidence="4">The complex is composed of two ATP-binding proteins (PstB), two transmembrane proteins (PstC and PstA) and a solute-binding protein (PstS).</text>
</comment>
<dbReference type="PROSITE" id="PS51257">
    <property type="entry name" value="PROKAR_LIPOPROTEIN"/>
    <property type="match status" value="1"/>
</dbReference>
<dbReference type="GO" id="GO:0006817">
    <property type="term" value="P:phosphate ion transport"/>
    <property type="evidence" value="ECO:0007669"/>
    <property type="project" value="UniProtKB-KW"/>
</dbReference>
<evidence type="ECO:0000313" key="11">
    <source>
        <dbReference type="EMBL" id="MSR93385.1"/>
    </source>
</evidence>
<evidence type="ECO:0000256" key="3">
    <source>
        <dbReference type="ARBA" id="ARBA00008725"/>
    </source>
</evidence>
<dbReference type="InterPro" id="IPR024370">
    <property type="entry name" value="PBP_domain"/>
</dbReference>
<dbReference type="SUPFAM" id="SSF53850">
    <property type="entry name" value="Periplasmic binding protein-like II"/>
    <property type="match status" value="2"/>
</dbReference>
<evidence type="ECO:0000256" key="6">
    <source>
        <dbReference type="ARBA" id="ARBA00022729"/>
    </source>
</evidence>
<comment type="similarity">
    <text evidence="3">Belongs to the PstS family.</text>
</comment>
<feature type="chain" id="PRO_5038831821" evidence="9">
    <location>
        <begin position="20"/>
        <end position="296"/>
    </location>
</feature>
<dbReference type="GO" id="GO:0005886">
    <property type="term" value="C:plasma membrane"/>
    <property type="evidence" value="ECO:0007669"/>
    <property type="project" value="UniProtKB-SubCell"/>
</dbReference>
<feature type="signal peptide" evidence="9">
    <location>
        <begin position="1"/>
        <end position="19"/>
    </location>
</feature>
<feature type="domain" description="PBP" evidence="10">
    <location>
        <begin position="181"/>
        <end position="293"/>
    </location>
</feature>
<keyword evidence="12" id="KW-1185">Reference proteome</keyword>
<keyword evidence="5" id="KW-0592">Phosphate transport</keyword>
<comment type="function">
    <text evidence="1">Part of the ABC transporter complex PstSACB involved in phosphate import.</text>
</comment>
<evidence type="ECO:0000256" key="9">
    <source>
        <dbReference type="SAM" id="SignalP"/>
    </source>
</evidence>
<comment type="caution">
    <text evidence="11">The sequence shown here is derived from an EMBL/GenBank/DDBJ whole genome shotgun (WGS) entry which is preliminary data.</text>
</comment>
<name>A0A6N7UYG4_9FIRM</name>
<reference evidence="11 12" key="1">
    <citation type="submission" date="2019-08" db="EMBL/GenBank/DDBJ databases">
        <title>In-depth cultivation of the pig gut microbiome towards novel bacterial diversity and tailored functional studies.</title>
        <authorList>
            <person name="Wylensek D."/>
            <person name="Hitch T.C.A."/>
            <person name="Clavel T."/>
        </authorList>
    </citation>
    <scope>NUCLEOTIDE SEQUENCE [LARGE SCALE GENOMIC DNA]</scope>
    <source>
        <strain evidence="11 12">68-1-5</strain>
    </source>
</reference>